<dbReference type="SUPFAM" id="SSF54913">
    <property type="entry name" value="GlnB-like"/>
    <property type="match status" value="1"/>
</dbReference>
<comment type="caution">
    <text evidence="2">The sequence shown here is derived from an EMBL/GenBank/DDBJ whole genome shotgun (WGS) entry which is preliminary data.</text>
</comment>
<organism evidence="2 3">
    <name type="scientific">Nesterenkonia halobia</name>
    <dbReference type="NCBI Taxonomy" id="37922"/>
    <lineage>
        <taxon>Bacteria</taxon>
        <taxon>Bacillati</taxon>
        <taxon>Actinomycetota</taxon>
        <taxon>Actinomycetes</taxon>
        <taxon>Micrococcales</taxon>
        <taxon>Micrococcaceae</taxon>
        <taxon>Nesterenkonia</taxon>
    </lineage>
</organism>
<evidence type="ECO:0000256" key="1">
    <source>
        <dbReference type="ARBA" id="ARBA00010169"/>
    </source>
</evidence>
<protein>
    <submittedName>
        <fullName evidence="2">Divalent-cation tolerance protein CutA</fullName>
    </submittedName>
</protein>
<sequence>MQQSAAQHVVAQTTVDSASRADELARRVVAAGLAACVQTSEVRSVFAWDGAVQQEPEQLLAMKTTAAAVDGLRTLLEAEHPYDEPELVVLPIIDGSPSYLAWVAESVAAG</sequence>
<keyword evidence="3" id="KW-1185">Reference proteome</keyword>
<dbReference type="Pfam" id="PF03091">
    <property type="entry name" value="CutA1"/>
    <property type="match status" value="1"/>
</dbReference>
<dbReference type="PANTHER" id="PTHR23419">
    <property type="entry name" value="DIVALENT CATION TOLERANCE CUTA-RELATED"/>
    <property type="match status" value="1"/>
</dbReference>
<gene>
    <name evidence="2" type="ORF">GCM10020260_27230</name>
</gene>
<dbReference type="InterPro" id="IPR004323">
    <property type="entry name" value="Ion_tolerance_CutA"/>
</dbReference>
<comment type="similarity">
    <text evidence="1">Belongs to the CutA family.</text>
</comment>
<dbReference type="InterPro" id="IPR011322">
    <property type="entry name" value="N-reg_PII-like_a/b"/>
</dbReference>
<dbReference type="EMBL" id="BAAAYG010000018">
    <property type="protein sequence ID" value="GAA3288511.1"/>
    <property type="molecule type" value="Genomic_DNA"/>
</dbReference>
<dbReference type="Gene3D" id="3.30.70.120">
    <property type="match status" value="1"/>
</dbReference>
<reference evidence="3" key="1">
    <citation type="journal article" date="2019" name="Int. J. Syst. Evol. Microbiol.">
        <title>The Global Catalogue of Microorganisms (GCM) 10K type strain sequencing project: providing services to taxonomists for standard genome sequencing and annotation.</title>
        <authorList>
            <consortium name="The Broad Institute Genomics Platform"/>
            <consortium name="The Broad Institute Genome Sequencing Center for Infectious Disease"/>
            <person name="Wu L."/>
            <person name="Ma J."/>
        </authorList>
    </citation>
    <scope>NUCLEOTIDE SEQUENCE [LARGE SCALE GENOMIC DNA]</scope>
    <source>
        <strain evidence="3">JCM 11483</strain>
    </source>
</reference>
<dbReference type="PANTHER" id="PTHR23419:SF8">
    <property type="entry name" value="FI09726P"/>
    <property type="match status" value="1"/>
</dbReference>
<evidence type="ECO:0000313" key="3">
    <source>
        <dbReference type="Proteomes" id="UP001501736"/>
    </source>
</evidence>
<proteinExistence type="inferred from homology"/>
<accession>A0ABP6RFI9</accession>
<name>A0ABP6RFI9_9MICC</name>
<evidence type="ECO:0000313" key="2">
    <source>
        <dbReference type="EMBL" id="GAA3288511.1"/>
    </source>
</evidence>
<dbReference type="InterPro" id="IPR015867">
    <property type="entry name" value="N-reg_PII/ATP_PRibTrfase_C"/>
</dbReference>
<dbReference type="Proteomes" id="UP001501736">
    <property type="component" value="Unassembled WGS sequence"/>
</dbReference>